<accession>A0A3E1YGP0</accession>
<keyword evidence="3" id="KW-1185">Reference proteome</keyword>
<name>A0A3E1YGP0_9BACT</name>
<dbReference type="InterPro" id="IPR016181">
    <property type="entry name" value="Acyl_CoA_acyltransferase"/>
</dbReference>
<evidence type="ECO:0000259" key="1">
    <source>
        <dbReference type="PROSITE" id="PS51186"/>
    </source>
</evidence>
<protein>
    <submittedName>
        <fullName evidence="2">N-acetyltransferase</fullName>
    </submittedName>
</protein>
<comment type="caution">
    <text evidence="2">The sequence shown here is derived from an EMBL/GenBank/DDBJ whole genome shotgun (WGS) entry which is preliminary data.</text>
</comment>
<sequence>MTKLHQTVDPSLIHTWAKGWAKARALAPPTTEYTAFRVDVGWPDQKTRYIFPEANNSYREFAQTIEEPYVFLKACATAETVAPLLSEKWKLEDSTNMMVHESGNRMQAPPLPLGYKLVISNTGPVPLAEIIYQETVVAKGGIALVNDYGIYDRISTDAAHRRKGLASVIMGALQDIGHQHNIRKGILVASHEGQFLYEKLGWKFYAPYSTAVILPA</sequence>
<feature type="domain" description="N-acetyltransferase" evidence="1">
    <location>
        <begin position="87"/>
        <end position="216"/>
    </location>
</feature>
<dbReference type="Proteomes" id="UP000260644">
    <property type="component" value="Unassembled WGS sequence"/>
</dbReference>
<evidence type="ECO:0000313" key="2">
    <source>
        <dbReference type="EMBL" id="RFS26370.1"/>
    </source>
</evidence>
<keyword evidence="2" id="KW-0808">Transferase</keyword>
<dbReference type="Gene3D" id="3.40.630.30">
    <property type="match status" value="1"/>
</dbReference>
<dbReference type="InterPro" id="IPR000182">
    <property type="entry name" value="GNAT_dom"/>
</dbReference>
<dbReference type="RefSeq" id="WP_116973562.1">
    <property type="nucleotide sequence ID" value="NZ_QPMM01000001.1"/>
</dbReference>
<dbReference type="EMBL" id="QPMM01000001">
    <property type="protein sequence ID" value="RFS26370.1"/>
    <property type="molecule type" value="Genomic_DNA"/>
</dbReference>
<organism evidence="2 3">
    <name type="scientific">Chitinophaga silvatica</name>
    <dbReference type="NCBI Taxonomy" id="2282649"/>
    <lineage>
        <taxon>Bacteria</taxon>
        <taxon>Pseudomonadati</taxon>
        <taxon>Bacteroidota</taxon>
        <taxon>Chitinophagia</taxon>
        <taxon>Chitinophagales</taxon>
        <taxon>Chitinophagaceae</taxon>
        <taxon>Chitinophaga</taxon>
    </lineage>
</organism>
<evidence type="ECO:0000313" key="3">
    <source>
        <dbReference type="Proteomes" id="UP000260644"/>
    </source>
</evidence>
<proteinExistence type="predicted"/>
<dbReference type="PROSITE" id="PS51186">
    <property type="entry name" value="GNAT"/>
    <property type="match status" value="1"/>
</dbReference>
<reference evidence="2 3" key="1">
    <citation type="submission" date="2018-07" db="EMBL/GenBank/DDBJ databases">
        <title>Chitinophaga K2CV101002-2 sp. nov., isolated from a monsoon evergreen broad-leaved forest soil.</title>
        <authorList>
            <person name="Lv Y."/>
        </authorList>
    </citation>
    <scope>NUCLEOTIDE SEQUENCE [LARGE SCALE GENOMIC DNA]</scope>
    <source>
        <strain evidence="2 3">GDMCC 1.1288</strain>
    </source>
</reference>
<dbReference type="OrthoDB" id="4966223at2"/>
<gene>
    <name evidence="2" type="ORF">DVR12_00855</name>
</gene>
<dbReference type="AlphaFoldDB" id="A0A3E1YGP0"/>
<dbReference type="SUPFAM" id="SSF55729">
    <property type="entry name" value="Acyl-CoA N-acyltransferases (Nat)"/>
    <property type="match status" value="1"/>
</dbReference>
<dbReference type="GO" id="GO:0016747">
    <property type="term" value="F:acyltransferase activity, transferring groups other than amino-acyl groups"/>
    <property type="evidence" value="ECO:0007669"/>
    <property type="project" value="InterPro"/>
</dbReference>
<dbReference type="Pfam" id="PF00583">
    <property type="entry name" value="Acetyltransf_1"/>
    <property type="match status" value="1"/>
</dbReference>